<dbReference type="PROSITE" id="PS51257">
    <property type="entry name" value="PROKAR_LIPOPROTEIN"/>
    <property type="match status" value="1"/>
</dbReference>
<dbReference type="InterPro" id="IPR006128">
    <property type="entry name" value="Lipoprotein_PsaA-like"/>
</dbReference>
<name>A0A151A1W0_9STAP</name>
<dbReference type="GO" id="GO:0007155">
    <property type="term" value="P:cell adhesion"/>
    <property type="evidence" value="ECO:0007669"/>
    <property type="project" value="InterPro"/>
</dbReference>
<dbReference type="PRINTS" id="PR00691">
    <property type="entry name" value="ADHESINB"/>
</dbReference>
<proteinExistence type="inferred from homology"/>
<dbReference type="EMBL" id="LUGM01000002">
    <property type="protein sequence ID" value="KYH13394.1"/>
    <property type="molecule type" value="Genomic_DNA"/>
</dbReference>
<feature type="signal peptide" evidence="5">
    <location>
        <begin position="1"/>
        <end position="20"/>
    </location>
</feature>
<feature type="region of interest" description="Disordered" evidence="4">
    <location>
        <begin position="122"/>
        <end position="147"/>
    </location>
</feature>
<sequence length="320" mass="36440">MKKITFFTLLVLMIGVAAVACSNSNGDNKDNKKVKVYTTVYPLTSFVEQIGGEHVDVKSIYPAGTDLHSYEPTQKDILKASKADFFVYTGDDLDPVAKKVAGTIKDKDKKLSLQTHIKQSELLSDHDDDEHEHEHGHGGEEHHHGKYDPHIWLDPVLDKQFSKNIKDKLIAQDPKHKKEYEENYKKLAQDLTKIDEQLTAITKDKQNNVAYISHDSIGYLAKRYGFKQEGIQNMNAEDPSQKDLTKIVHDIKSHKVKYILLEENVSTKVTDTVRKETDAKPVKFNNMESVSSKQLKDKDVTYQSIMRENIKSLDKALQDS</sequence>
<evidence type="ECO:0000313" key="6">
    <source>
        <dbReference type="EMBL" id="KYH13394.1"/>
    </source>
</evidence>
<comment type="similarity">
    <text evidence="3">Belongs to the bacterial solute-binding protein 9 family.</text>
</comment>
<gene>
    <name evidence="6" type="ORF">A0131_01030</name>
</gene>
<dbReference type="InterPro" id="IPR006129">
    <property type="entry name" value="AdhesinB"/>
</dbReference>
<keyword evidence="2 5" id="KW-0732">Signal</keyword>
<feature type="compositionally biased region" description="Basic and acidic residues" evidence="4">
    <location>
        <begin position="132"/>
        <end position="147"/>
    </location>
</feature>
<dbReference type="InterPro" id="IPR050492">
    <property type="entry name" value="Bact_metal-bind_prot9"/>
</dbReference>
<dbReference type="Proteomes" id="UP000075418">
    <property type="component" value="Unassembled WGS sequence"/>
</dbReference>
<protein>
    <submittedName>
        <fullName evidence="6">ABC transporter substrate-binding protein</fullName>
    </submittedName>
</protein>
<dbReference type="GO" id="GO:0030001">
    <property type="term" value="P:metal ion transport"/>
    <property type="evidence" value="ECO:0007669"/>
    <property type="project" value="InterPro"/>
</dbReference>
<reference evidence="6 7" key="1">
    <citation type="submission" date="2016-02" db="EMBL/GenBank/DDBJ databases">
        <title>Draft genome sequence of hydrocarbon degrading Staphylococcus saprophyticus Strain CNV2, isolated from crude-oil contaminated soil from Noonmati Oil Refinery, Guwahati, Assam, India.</title>
        <authorList>
            <person name="Mukherjee A."/>
            <person name="Chettri B."/>
            <person name="Langpoklakpam J."/>
            <person name="Singh A.K."/>
            <person name="Chattopadhyay D.J."/>
        </authorList>
    </citation>
    <scope>NUCLEOTIDE SEQUENCE [LARGE SCALE GENOMIC DNA]</scope>
    <source>
        <strain evidence="6 7">CNV2</strain>
    </source>
</reference>
<dbReference type="AlphaFoldDB" id="A0A151A1W0"/>
<evidence type="ECO:0000256" key="3">
    <source>
        <dbReference type="RuleBase" id="RU003512"/>
    </source>
</evidence>
<comment type="caution">
    <text evidence="6">The sequence shown here is derived from an EMBL/GenBank/DDBJ whole genome shotgun (WGS) entry which is preliminary data.</text>
</comment>
<dbReference type="Gene3D" id="3.40.50.1980">
    <property type="entry name" value="Nitrogenase molybdenum iron protein domain"/>
    <property type="match status" value="2"/>
</dbReference>
<evidence type="ECO:0000256" key="4">
    <source>
        <dbReference type="SAM" id="MobiDB-lite"/>
    </source>
</evidence>
<evidence type="ECO:0000256" key="2">
    <source>
        <dbReference type="ARBA" id="ARBA00022729"/>
    </source>
</evidence>
<organism evidence="6 7">
    <name type="scientific">Staphylococcus kloosii</name>
    <dbReference type="NCBI Taxonomy" id="29384"/>
    <lineage>
        <taxon>Bacteria</taxon>
        <taxon>Bacillati</taxon>
        <taxon>Bacillota</taxon>
        <taxon>Bacilli</taxon>
        <taxon>Bacillales</taxon>
        <taxon>Staphylococcaceae</taxon>
        <taxon>Staphylococcus</taxon>
    </lineage>
</organism>
<dbReference type="PRINTS" id="PR00690">
    <property type="entry name" value="ADHESNFAMILY"/>
</dbReference>
<dbReference type="PANTHER" id="PTHR42953:SF8">
    <property type="entry name" value="ZINT DOMAIN-CONTAINING PROTEIN"/>
    <property type="match status" value="1"/>
</dbReference>
<feature type="chain" id="PRO_5038924542" evidence="5">
    <location>
        <begin position="21"/>
        <end position="320"/>
    </location>
</feature>
<evidence type="ECO:0000256" key="1">
    <source>
        <dbReference type="ARBA" id="ARBA00022448"/>
    </source>
</evidence>
<dbReference type="Pfam" id="PF01297">
    <property type="entry name" value="ZnuA"/>
    <property type="match status" value="1"/>
</dbReference>
<keyword evidence="1 3" id="KW-0813">Transport</keyword>
<dbReference type="SUPFAM" id="SSF53807">
    <property type="entry name" value="Helical backbone' metal receptor"/>
    <property type="match status" value="1"/>
</dbReference>
<evidence type="ECO:0000313" key="7">
    <source>
        <dbReference type="Proteomes" id="UP000075418"/>
    </source>
</evidence>
<accession>A0A151A1W0</accession>
<evidence type="ECO:0000256" key="5">
    <source>
        <dbReference type="SAM" id="SignalP"/>
    </source>
</evidence>
<dbReference type="GO" id="GO:0046872">
    <property type="term" value="F:metal ion binding"/>
    <property type="evidence" value="ECO:0007669"/>
    <property type="project" value="InterPro"/>
</dbReference>
<dbReference type="PANTHER" id="PTHR42953">
    <property type="entry name" value="HIGH-AFFINITY ZINC UPTAKE SYSTEM PROTEIN ZNUA-RELATED"/>
    <property type="match status" value="1"/>
</dbReference>
<dbReference type="InterPro" id="IPR006127">
    <property type="entry name" value="ZnuA-like"/>
</dbReference>